<comment type="caution">
    <text evidence="3">The sequence shown here is derived from an EMBL/GenBank/DDBJ whole genome shotgun (WGS) entry which is preliminary data.</text>
</comment>
<name>A0A829HVE0_9MYCO</name>
<reference evidence="3 4" key="1">
    <citation type="journal article" date="2013" name="Genome Announc.">
        <title>Genome Sequence of an Epidemic Isolate of Mycobacterium abscessus subsp. bolletii from Rio de Janeiro, Brazil.</title>
        <authorList>
            <person name="Davidson R.M."/>
            <person name="Reynolds P.R."/>
            <person name="Farias-Hesson E."/>
            <person name="Duarte R.S."/>
            <person name="Jackson M."/>
            <person name="Strong M."/>
        </authorList>
    </citation>
    <scope>NUCLEOTIDE SEQUENCE [LARGE SCALE GENOMIC DNA]</scope>
    <source>
        <strain evidence="3 4">CRM-0020</strain>
    </source>
</reference>
<dbReference type="Pfam" id="PF10128">
    <property type="entry name" value="OpcA_G6PD_assem"/>
    <property type="match status" value="1"/>
</dbReference>
<dbReference type="Proteomes" id="UP000014969">
    <property type="component" value="Unassembled WGS sequence"/>
</dbReference>
<evidence type="ECO:0000259" key="2">
    <source>
        <dbReference type="Pfam" id="PF20171"/>
    </source>
</evidence>
<proteinExistence type="predicted"/>
<dbReference type="InterPro" id="IPR046802">
    <property type="entry name" value="OpcA_G6PD_C"/>
</dbReference>
<dbReference type="InterPro" id="IPR004555">
    <property type="entry name" value="G6PDH_assembly_OpcA"/>
</dbReference>
<dbReference type="AlphaFoldDB" id="A0A829HVE0"/>
<dbReference type="InterPro" id="IPR046801">
    <property type="entry name" value="OpcA_G6PD_N"/>
</dbReference>
<evidence type="ECO:0000313" key="4">
    <source>
        <dbReference type="Proteomes" id="UP000014969"/>
    </source>
</evidence>
<sequence length="306" mass="32917">MEAAMIIDLPNTTTNDVNKKLVELRETGGAVTMARVLTLVVITDAGDDVEEVIEAANGASHEHPCRVIVLERNPLASDTGLSAQIRVGGDAGTGEVVVLRLRGPLAAHEHSVVIPFLLPDTPVVAWWPNQAPPIPAQHPLGRLAIRRITDATTAPDPMNAIKNRLAGYTPGDTDLSWSRITYWRALLASALDQAPYEGINSAVVSGLATEPALDVTAGWLASRINGPVTRVVGDLKVELHRDSEIITLSRPQTGAIATLARTGRPSASLPLPRRETRDCLAEDLRRLDPDEIYRTALEGIAKVQYV</sequence>
<dbReference type="PANTHER" id="PTHR38658">
    <property type="entry name" value="OXPP CYCLE PROTEIN OPCA-RELATED"/>
    <property type="match status" value="1"/>
</dbReference>
<dbReference type="NCBIfam" id="TIGR00534">
    <property type="entry name" value="OpcA"/>
    <property type="match status" value="1"/>
</dbReference>
<accession>A0A829HVE0</accession>
<protein>
    <submittedName>
        <fullName evidence="3">Oxidoreductase</fullName>
    </submittedName>
</protein>
<feature type="domain" description="Glucose-6-phosphate dehydrogenase assembly protein OpcA N-terminal" evidence="1">
    <location>
        <begin position="56"/>
        <end position="164"/>
    </location>
</feature>
<dbReference type="EMBL" id="ATFQ01000022">
    <property type="protein sequence ID" value="EPQ23210.1"/>
    <property type="molecule type" value="Genomic_DNA"/>
</dbReference>
<gene>
    <name evidence="3" type="ORF">J108_12625</name>
</gene>
<dbReference type="Pfam" id="PF20171">
    <property type="entry name" value="OpcA_G6PD_C"/>
    <property type="match status" value="1"/>
</dbReference>
<feature type="domain" description="Glucose-6-phosphate dehydrogenase assembly protein OpcA C-terminal" evidence="2">
    <location>
        <begin position="170"/>
        <end position="297"/>
    </location>
</feature>
<dbReference type="PANTHER" id="PTHR38658:SF1">
    <property type="entry name" value="OXPP CYCLE PROTEIN OPCA-RELATED"/>
    <property type="match status" value="1"/>
</dbReference>
<organism evidence="3 4">
    <name type="scientific">Mycobacteroides abscessus subsp. bolletii CRM-0020</name>
    <dbReference type="NCBI Taxonomy" id="1306401"/>
    <lineage>
        <taxon>Bacteria</taxon>
        <taxon>Bacillati</taxon>
        <taxon>Actinomycetota</taxon>
        <taxon>Actinomycetes</taxon>
        <taxon>Mycobacteriales</taxon>
        <taxon>Mycobacteriaceae</taxon>
        <taxon>Mycobacteroides</taxon>
        <taxon>Mycobacteroides abscessus</taxon>
    </lineage>
</organism>
<evidence type="ECO:0000313" key="3">
    <source>
        <dbReference type="EMBL" id="EPQ23210.1"/>
    </source>
</evidence>
<evidence type="ECO:0000259" key="1">
    <source>
        <dbReference type="Pfam" id="PF10128"/>
    </source>
</evidence>